<sequence>MPAPLPRIGCPSTLLIIHRLVSLRAIENLTWPNSIFGLNARDRSAFPFSSTSARHVSPKDKHVKTGRPACLRAACLLADCKVRARSGQRVACYRVTPKLCHDESAEASSQLRFDGKMPSQADMKEAFAKAQAFPAPEASEDAWWGHLEF</sequence>
<dbReference type="RefSeq" id="XP_007926045.1">
    <property type="nucleotide sequence ID" value="XM_007927854.1"/>
</dbReference>
<dbReference type="VEuPathDB" id="FungiDB:MYCFIDRAFT_174109"/>
<dbReference type="HOGENOM" id="CLU_1750499_0_0_1"/>
<gene>
    <name evidence="1" type="ORF">MYCFIDRAFT_174109</name>
</gene>
<dbReference type="KEGG" id="pfj:MYCFIDRAFT_174109"/>
<name>M3ADB7_PSEFD</name>
<keyword evidence="2" id="KW-1185">Reference proteome</keyword>
<proteinExistence type="predicted"/>
<evidence type="ECO:0000313" key="2">
    <source>
        <dbReference type="Proteomes" id="UP000016932"/>
    </source>
</evidence>
<dbReference type="Proteomes" id="UP000016932">
    <property type="component" value="Unassembled WGS sequence"/>
</dbReference>
<protein>
    <submittedName>
        <fullName evidence="1">Uncharacterized protein</fullName>
    </submittedName>
</protein>
<evidence type="ECO:0000313" key="1">
    <source>
        <dbReference type="EMBL" id="EME82541.1"/>
    </source>
</evidence>
<dbReference type="AlphaFoldDB" id="M3ADB7"/>
<dbReference type="EMBL" id="KB446558">
    <property type="protein sequence ID" value="EME82541.1"/>
    <property type="molecule type" value="Genomic_DNA"/>
</dbReference>
<reference evidence="1 2" key="1">
    <citation type="journal article" date="2012" name="PLoS Pathog.">
        <title>Diverse lifestyles and strategies of plant pathogenesis encoded in the genomes of eighteen Dothideomycetes fungi.</title>
        <authorList>
            <person name="Ohm R.A."/>
            <person name="Feau N."/>
            <person name="Henrissat B."/>
            <person name="Schoch C.L."/>
            <person name="Horwitz B.A."/>
            <person name="Barry K.W."/>
            <person name="Condon B.J."/>
            <person name="Copeland A.C."/>
            <person name="Dhillon B."/>
            <person name="Glaser F."/>
            <person name="Hesse C.N."/>
            <person name="Kosti I."/>
            <person name="LaButti K."/>
            <person name="Lindquist E.A."/>
            <person name="Lucas S."/>
            <person name="Salamov A.A."/>
            <person name="Bradshaw R.E."/>
            <person name="Ciuffetti L."/>
            <person name="Hamelin R.C."/>
            <person name="Kema G.H.J."/>
            <person name="Lawrence C."/>
            <person name="Scott J.A."/>
            <person name="Spatafora J.W."/>
            <person name="Turgeon B.G."/>
            <person name="de Wit P.J.G.M."/>
            <person name="Zhong S."/>
            <person name="Goodwin S.B."/>
            <person name="Grigoriev I.V."/>
        </authorList>
    </citation>
    <scope>NUCLEOTIDE SEQUENCE [LARGE SCALE GENOMIC DNA]</scope>
    <source>
        <strain evidence="1 2">CIRAD86</strain>
    </source>
</reference>
<organism evidence="1 2">
    <name type="scientific">Pseudocercospora fijiensis (strain CIRAD86)</name>
    <name type="common">Black leaf streak disease fungus</name>
    <name type="synonym">Mycosphaerella fijiensis</name>
    <dbReference type="NCBI Taxonomy" id="383855"/>
    <lineage>
        <taxon>Eukaryota</taxon>
        <taxon>Fungi</taxon>
        <taxon>Dikarya</taxon>
        <taxon>Ascomycota</taxon>
        <taxon>Pezizomycotina</taxon>
        <taxon>Dothideomycetes</taxon>
        <taxon>Dothideomycetidae</taxon>
        <taxon>Mycosphaerellales</taxon>
        <taxon>Mycosphaerellaceae</taxon>
        <taxon>Pseudocercospora</taxon>
    </lineage>
</organism>
<dbReference type="GeneID" id="19333127"/>
<accession>M3ADB7</accession>